<feature type="compositionally biased region" description="Basic residues" evidence="1">
    <location>
        <begin position="58"/>
        <end position="68"/>
    </location>
</feature>
<feature type="region of interest" description="Disordered" evidence="1">
    <location>
        <begin position="189"/>
        <end position="214"/>
    </location>
</feature>
<dbReference type="Proteomes" id="UP000245119">
    <property type="component" value="Linkage Group LG12"/>
</dbReference>
<evidence type="ECO:0000256" key="1">
    <source>
        <dbReference type="SAM" id="MobiDB-lite"/>
    </source>
</evidence>
<organism evidence="2 3">
    <name type="scientific">Pomacea canaliculata</name>
    <name type="common">Golden apple snail</name>
    <dbReference type="NCBI Taxonomy" id="400727"/>
    <lineage>
        <taxon>Eukaryota</taxon>
        <taxon>Metazoa</taxon>
        <taxon>Spiralia</taxon>
        <taxon>Lophotrochozoa</taxon>
        <taxon>Mollusca</taxon>
        <taxon>Gastropoda</taxon>
        <taxon>Caenogastropoda</taxon>
        <taxon>Architaenioglossa</taxon>
        <taxon>Ampullarioidea</taxon>
        <taxon>Ampullariidae</taxon>
        <taxon>Pomacea</taxon>
    </lineage>
</organism>
<proteinExistence type="predicted"/>
<gene>
    <name evidence="2" type="ORF">C0Q70_19185</name>
</gene>
<sequence length="214" mass="23980">MQQVKNSDGSVQDLRRRQAPETTLGVFTIQLCGARGQRSNHDLPRFCTSLSTTTRTLTHSHSHARTHTRTSPSCPCRESYGPTARFTRKAALYFTQSLARALQTPATSEKHGSEDTTARQLVNQPAEQRETREHERDRVKDGGRFPLPASTLFSLSPARARVYVCACVRAQAFRGRVWRVDAWRRTCERGEGRRKEPGRDAAGLNAGDQQRGTS</sequence>
<feature type="region of interest" description="Disordered" evidence="1">
    <location>
        <begin position="57"/>
        <end position="79"/>
    </location>
</feature>
<name>A0A2T7NIM3_POMCA</name>
<accession>A0A2T7NIM3</accession>
<reference evidence="2 3" key="1">
    <citation type="submission" date="2018-04" db="EMBL/GenBank/DDBJ databases">
        <title>The genome of golden apple snail Pomacea canaliculata provides insight into stress tolerance and invasive adaptation.</title>
        <authorList>
            <person name="Liu C."/>
            <person name="Liu B."/>
            <person name="Ren Y."/>
            <person name="Zhang Y."/>
            <person name="Wang H."/>
            <person name="Li S."/>
            <person name="Jiang F."/>
            <person name="Yin L."/>
            <person name="Zhang G."/>
            <person name="Qian W."/>
            <person name="Fan W."/>
        </authorList>
    </citation>
    <scope>NUCLEOTIDE SEQUENCE [LARGE SCALE GENOMIC DNA]</scope>
    <source>
        <strain evidence="2">SZHN2017</strain>
        <tissue evidence="2">Muscle</tissue>
    </source>
</reference>
<dbReference type="EMBL" id="PZQS01000012">
    <property type="protein sequence ID" value="PVD21019.1"/>
    <property type="molecule type" value="Genomic_DNA"/>
</dbReference>
<feature type="region of interest" description="Disordered" evidence="1">
    <location>
        <begin position="103"/>
        <end position="145"/>
    </location>
</feature>
<feature type="compositionally biased region" description="Basic and acidic residues" evidence="1">
    <location>
        <begin position="127"/>
        <end position="143"/>
    </location>
</feature>
<protein>
    <submittedName>
        <fullName evidence="2">Uncharacterized protein</fullName>
    </submittedName>
</protein>
<comment type="caution">
    <text evidence="2">The sequence shown here is derived from an EMBL/GenBank/DDBJ whole genome shotgun (WGS) entry which is preliminary data.</text>
</comment>
<feature type="compositionally biased region" description="Basic and acidic residues" evidence="1">
    <location>
        <begin position="189"/>
        <end position="199"/>
    </location>
</feature>
<evidence type="ECO:0000313" key="2">
    <source>
        <dbReference type="EMBL" id="PVD21019.1"/>
    </source>
</evidence>
<feature type="compositionally biased region" description="Basic and acidic residues" evidence="1">
    <location>
        <begin position="108"/>
        <end position="117"/>
    </location>
</feature>
<evidence type="ECO:0000313" key="3">
    <source>
        <dbReference type="Proteomes" id="UP000245119"/>
    </source>
</evidence>
<keyword evidence="3" id="KW-1185">Reference proteome</keyword>
<dbReference type="AlphaFoldDB" id="A0A2T7NIM3"/>